<dbReference type="Proteomes" id="UP000275267">
    <property type="component" value="Unassembled WGS sequence"/>
</dbReference>
<feature type="compositionally biased region" description="Basic and acidic residues" evidence="1">
    <location>
        <begin position="285"/>
        <end position="300"/>
    </location>
</feature>
<proteinExistence type="predicted"/>
<accession>A0A3L6PZJ8</accession>
<feature type="compositionally biased region" description="Low complexity" evidence="1">
    <location>
        <begin position="269"/>
        <end position="281"/>
    </location>
</feature>
<dbReference type="AlphaFoldDB" id="A0A3L6PZJ8"/>
<organism evidence="2 3">
    <name type="scientific">Panicum miliaceum</name>
    <name type="common">Proso millet</name>
    <name type="synonym">Broomcorn millet</name>
    <dbReference type="NCBI Taxonomy" id="4540"/>
    <lineage>
        <taxon>Eukaryota</taxon>
        <taxon>Viridiplantae</taxon>
        <taxon>Streptophyta</taxon>
        <taxon>Embryophyta</taxon>
        <taxon>Tracheophyta</taxon>
        <taxon>Spermatophyta</taxon>
        <taxon>Magnoliopsida</taxon>
        <taxon>Liliopsida</taxon>
        <taxon>Poales</taxon>
        <taxon>Poaceae</taxon>
        <taxon>PACMAD clade</taxon>
        <taxon>Panicoideae</taxon>
        <taxon>Panicodae</taxon>
        <taxon>Paniceae</taxon>
        <taxon>Panicinae</taxon>
        <taxon>Panicum</taxon>
        <taxon>Panicum sect. Panicum</taxon>
    </lineage>
</organism>
<protein>
    <submittedName>
        <fullName evidence="2">Uncharacterized protein</fullName>
    </submittedName>
</protein>
<evidence type="ECO:0000256" key="1">
    <source>
        <dbReference type="SAM" id="MobiDB-lite"/>
    </source>
</evidence>
<keyword evidence="3" id="KW-1185">Reference proteome</keyword>
<name>A0A3L6PZJ8_PANMI</name>
<dbReference type="EMBL" id="PQIB02000014">
    <property type="protein sequence ID" value="RLM69152.1"/>
    <property type="molecule type" value="Genomic_DNA"/>
</dbReference>
<reference evidence="3" key="1">
    <citation type="journal article" date="2019" name="Nat. Commun.">
        <title>The genome of broomcorn millet.</title>
        <authorList>
            <person name="Zou C."/>
            <person name="Miki D."/>
            <person name="Li D."/>
            <person name="Tang Q."/>
            <person name="Xiao L."/>
            <person name="Rajput S."/>
            <person name="Deng P."/>
            <person name="Jia W."/>
            <person name="Huang R."/>
            <person name="Zhang M."/>
            <person name="Sun Y."/>
            <person name="Hu J."/>
            <person name="Fu X."/>
            <person name="Schnable P.S."/>
            <person name="Li F."/>
            <person name="Zhang H."/>
            <person name="Feng B."/>
            <person name="Zhu X."/>
            <person name="Liu R."/>
            <person name="Schnable J.C."/>
            <person name="Zhu J.-K."/>
            <person name="Zhang H."/>
        </authorList>
    </citation>
    <scope>NUCLEOTIDE SEQUENCE [LARGE SCALE GENOMIC DNA]</scope>
</reference>
<gene>
    <name evidence="2" type="ORF">C2845_PM17G09830</name>
</gene>
<sequence length="300" mass="33350">MALDGSTTNDTYQRPKVPIPCQGQESIVIGDPTPPSTGINGQENIMVCTHQTPSCSIPGRKCIHDAANTSISEKQCQPRVARRKELTAAQIEAKRAYEKVRYAKMTADQKQARRDRRNARYVSRRKVTIPCQGQEESVKIGEFTPPCRGIHGQENIIACTQTPSCSIPGSKCARDAENTSKSEKQCQSQVSRRKELTAEQIETKCANDKARYANMTPDQKQARRDRQNAQYASRCKVPIPCEGKESVKIGEFTPPSRGIPVQENIVAYTPTPSYSTSGTTSQNKTRNEEVGNRKRDFALE</sequence>
<feature type="region of interest" description="Disordered" evidence="1">
    <location>
        <begin position="269"/>
        <end position="300"/>
    </location>
</feature>
<evidence type="ECO:0000313" key="2">
    <source>
        <dbReference type="EMBL" id="RLM69152.1"/>
    </source>
</evidence>
<evidence type="ECO:0000313" key="3">
    <source>
        <dbReference type="Proteomes" id="UP000275267"/>
    </source>
</evidence>
<comment type="caution">
    <text evidence="2">The sequence shown here is derived from an EMBL/GenBank/DDBJ whole genome shotgun (WGS) entry which is preliminary data.</text>
</comment>
<dbReference type="OrthoDB" id="695649at2759"/>